<keyword evidence="2" id="KW-0808">Transferase</keyword>
<evidence type="ECO:0000256" key="1">
    <source>
        <dbReference type="ARBA" id="ARBA00001947"/>
    </source>
</evidence>
<keyword evidence="4" id="KW-0862">Zinc</keyword>
<evidence type="ECO:0000256" key="4">
    <source>
        <dbReference type="ARBA" id="ARBA00022833"/>
    </source>
</evidence>
<keyword evidence="6" id="KW-1185">Reference proteome</keyword>
<dbReference type="OrthoDB" id="9805277at2"/>
<organism evidence="5 6">
    <name type="scientific">Alteraurantiacibacter aestuarii</name>
    <dbReference type="NCBI Taxonomy" id="650004"/>
    <lineage>
        <taxon>Bacteria</taxon>
        <taxon>Pseudomonadati</taxon>
        <taxon>Pseudomonadota</taxon>
        <taxon>Alphaproteobacteria</taxon>
        <taxon>Sphingomonadales</taxon>
        <taxon>Erythrobacteraceae</taxon>
        <taxon>Alteraurantiacibacter</taxon>
    </lineage>
</organism>
<sequence length="320" mass="34387">MNVQTDRISKARPARKVIVTCAVTGSIHTPTMSPHLPITARQIADASVEAAQAGAAIIHLHARDPDSGYPSADPEHFRPFLEDIAGRCDAVLNISTGGSSLMPLETRLAPARAAQPEMCSLNMGSMNFGTFPLADRYSDWQHNWEPELLLKTRDAIFKNSFADIEEILEMGVATGARFEFECYDLGHVETLGYYYRKGLVKGPIYLQFVLGVLGGAGATVDNLVHLKNTADRLLGDDYRFSVLAAGKQQLPLATVGAVMGGNVRVGLEDSLSLPGGALAPSNAAQVAAMRRILEELGLEVATAGETREMLALKGHDKVAF</sequence>
<gene>
    <name evidence="5" type="ORF">GRI32_05115</name>
</gene>
<keyword evidence="3" id="KW-0479">Metal-binding</keyword>
<dbReference type="RefSeq" id="WP_160590080.1">
    <property type="nucleotide sequence ID" value="NZ_BAAAFP010000002.1"/>
</dbReference>
<dbReference type="Proteomes" id="UP000435243">
    <property type="component" value="Unassembled WGS sequence"/>
</dbReference>
<comment type="cofactor">
    <cofactor evidence="1">
        <name>Zn(2+)</name>
        <dbReference type="ChEBI" id="CHEBI:29105"/>
    </cofactor>
</comment>
<reference evidence="5 6" key="1">
    <citation type="submission" date="2019-12" db="EMBL/GenBank/DDBJ databases">
        <title>Genomic-based taxomic classification of the family Erythrobacteraceae.</title>
        <authorList>
            <person name="Xu L."/>
        </authorList>
    </citation>
    <scope>NUCLEOTIDE SEQUENCE [LARGE SCALE GENOMIC DNA]</scope>
    <source>
        <strain evidence="5 6">JCM 16339</strain>
    </source>
</reference>
<evidence type="ECO:0000256" key="2">
    <source>
        <dbReference type="ARBA" id="ARBA00022679"/>
    </source>
</evidence>
<dbReference type="Gene3D" id="3.20.20.70">
    <property type="entry name" value="Aldolase class I"/>
    <property type="match status" value="1"/>
</dbReference>
<dbReference type="InterPro" id="IPR013785">
    <property type="entry name" value="Aldolase_TIM"/>
</dbReference>
<proteinExistence type="predicted"/>
<evidence type="ECO:0000313" key="5">
    <source>
        <dbReference type="EMBL" id="MXO88116.1"/>
    </source>
</evidence>
<evidence type="ECO:0000313" key="6">
    <source>
        <dbReference type="Proteomes" id="UP000435243"/>
    </source>
</evidence>
<dbReference type="PANTHER" id="PTHR37418:SF2">
    <property type="entry name" value="3-KETO-5-AMINOHEXANOATE CLEAVAGE ENZYME"/>
    <property type="match status" value="1"/>
</dbReference>
<dbReference type="GO" id="GO:0043720">
    <property type="term" value="F:3-keto-5-aminohexanoate cleavage activity"/>
    <property type="evidence" value="ECO:0007669"/>
    <property type="project" value="InterPro"/>
</dbReference>
<evidence type="ECO:0000256" key="3">
    <source>
        <dbReference type="ARBA" id="ARBA00022723"/>
    </source>
</evidence>
<dbReference type="PANTHER" id="PTHR37418">
    <property type="entry name" value="3-KETO-5-AMINOHEXANOATE CLEAVAGE ENZYME-RELATED"/>
    <property type="match status" value="1"/>
</dbReference>
<protein>
    <submittedName>
        <fullName evidence="5">3-keto-5-aminohexanoate cleavage protein</fullName>
    </submittedName>
</protein>
<comment type="caution">
    <text evidence="5">The sequence shown here is derived from an EMBL/GenBank/DDBJ whole genome shotgun (WGS) entry which is preliminary data.</text>
</comment>
<dbReference type="EMBL" id="WTYY01000002">
    <property type="protein sequence ID" value="MXO88116.1"/>
    <property type="molecule type" value="Genomic_DNA"/>
</dbReference>
<dbReference type="InterPro" id="IPR008567">
    <property type="entry name" value="BKACE"/>
</dbReference>
<name>A0A844ZLY3_9SPHN</name>
<dbReference type="AlphaFoldDB" id="A0A844ZLY3"/>
<accession>A0A844ZLY3</accession>
<dbReference type="Pfam" id="PF05853">
    <property type="entry name" value="BKACE"/>
    <property type="match status" value="1"/>
</dbReference>
<dbReference type="GO" id="GO:0046872">
    <property type="term" value="F:metal ion binding"/>
    <property type="evidence" value="ECO:0007669"/>
    <property type="project" value="UniProtKB-KW"/>
</dbReference>